<evidence type="ECO:0000313" key="3">
    <source>
        <dbReference type="Proteomes" id="UP001273531"/>
    </source>
</evidence>
<dbReference type="InterPro" id="IPR016181">
    <property type="entry name" value="Acyl_CoA_acyltransferase"/>
</dbReference>
<evidence type="ECO:0000313" key="2">
    <source>
        <dbReference type="EMBL" id="MDV3455959.1"/>
    </source>
</evidence>
<dbReference type="Pfam" id="PF13302">
    <property type="entry name" value="Acetyltransf_3"/>
    <property type="match status" value="1"/>
</dbReference>
<reference evidence="2 3" key="1">
    <citation type="submission" date="2023-10" db="EMBL/GenBank/DDBJ databases">
        <title>Sphingomonas sp. HF-S4 16S ribosomal RNA gene Genome sequencing and assembly.</title>
        <authorList>
            <person name="Lee H."/>
        </authorList>
    </citation>
    <scope>NUCLEOTIDE SEQUENCE [LARGE SCALE GENOMIC DNA]</scope>
    <source>
        <strain evidence="2 3">HF-S4</strain>
    </source>
</reference>
<dbReference type="RefSeq" id="WP_317225164.1">
    <property type="nucleotide sequence ID" value="NZ_JAWJEJ010000001.1"/>
</dbReference>
<feature type="domain" description="N-acetyltransferase" evidence="1">
    <location>
        <begin position="20"/>
        <end position="170"/>
    </location>
</feature>
<organism evidence="2 3">
    <name type="scientific">Sphingomonas agrestis</name>
    <dbReference type="NCBI Taxonomy" id="3080540"/>
    <lineage>
        <taxon>Bacteria</taxon>
        <taxon>Pseudomonadati</taxon>
        <taxon>Pseudomonadota</taxon>
        <taxon>Alphaproteobacteria</taxon>
        <taxon>Sphingomonadales</taxon>
        <taxon>Sphingomonadaceae</taxon>
        <taxon>Sphingomonas</taxon>
    </lineage>
</organism>
<gene>
    <name evidence="2" type="ORF">RZN05_03120</name>
</gene>
<dbReference type="SUPFAM" id="SSF55729">
    <property type="entry name" value="Acyl-CoA N-acyltransferases (Nat)"/>
    <property type="match status" value="1"/>
</dbReference>
<dbReference type="EMBL" id="JAWJEJ010000001">
    <property type="protein sequence ID" value="MDV3455959.1"/>
    <property type="molecule type" value="Genomic_DNA"/>
</dbReference>
<protein>
    <submittedName>
        <fullName evidence="2">GNAT family N-acetyltransferase</fullName>
    </submittedName>
</protein>
<sequence length="185" mass="20101">MFVRTQRLTLRPGWPEDAATLTRAIGHEAVVRNLAVVPWPYTIEAAQTFAASFESSTEPKFLIFEHQGGTVRLIGGMAIGPFEDEAHEIGYWITPDAWGRGYATEAGAAVLRAARAAGIRRVAGRHFLDNPASGRVLRKLGFRPTGRVSSFYSHGRGETGPAAHFEIHLDEAGSADNDSRARMAA</sequence>
<dbReference type="Proteomes" id="UP001273531">
    <property type="component" value="Unassembled WGS sequence"/>
</dbReference>
<dbReference type="InterPro" id="IPR000182">
    <property type="entry name" value="GNAT_dom"/>
</dbReference>
<comment type="caution">
    <text evidence="2">The sequence shown here is derived from an EMBL/GenBank/DDBJ whole genome shotgun (WGS) entry which is preliminary data.</text>
</comment>
<dbReference type="PROSITE" id="PS51186">
    <property type="entry name" value="GNAT"/>
    <property type="match status" value="1"/>
</dbReference>
<dbReference type="InterPro" id="IPR051531">
    <property type="entry name" value="N-acetyltransferase"/>
</dbReference>
<proteinExistence type="predicted"/>
<keyword evidence="3" id="KW-1185">Reference proteome</keyword>
<evidence type="ECO:0000259" key="1">
    <source>
        <dbReference type="PROSITE" id="PS51186"/>
    </source>
</evidence>
<dbReference type="Gene3D" id="3.40.630.30">
    <property type="match status" value="1"/>
</dbReference>
<dbReference type="PANTHER" id="PTHR43792">
    <property type="entry name" value="GNAT FAMILY, PUTATIVE (AFU_ORTHOLOGUE AFUA_3G00765)-RELATED-RELATED"/>
    <property type="match status" value="1"/>
</dbReference>
<name>A0ABU3Y3K1_9SPHN</name>
<accession>A0ABU3Y3K1</accession>